<evidence type="ECO:0000256" key="7">
    <source>
        <dbReference type="ARBA" id="ARBA00022989"/>
    </source>
</evidence>
<dbReference type="InterPro" id="IPR008979">
    <property type="entry name" value="Galactose-bd-like_sf"/>
</dbReference>
<evidence type="ECO:0000256" key="4">
    <source>
        <dbReference type="ARBA" id="ARBA00022729"/>
    </source>
</evidence>
<dbReference type="AlphaFoldDB" id="A0A182INL7"/>
<keyword evidence="2" id="KW-1003">Cell membrane</keyword>
<accession>A0A182INL7</accession>
<evidence type="ECO:0000256" key="2">
    <source>
        <dbReference type="ARBA" id="ARBA00022475"/>
    </source>
</evidence>
<evidence type="ECO:0000256" key="1">
    <source>
        <dbReference type="ARBA" id="ARBA00004251"/>
    </source>
</evidence>
<comment type="subcellular location">
    <subcellularLocation>
        <location evidence="1">Cell membrane</location>
        <topology evidence="1">Single-pass type I membrane protein</topology>
    </subcellularLocation>
</comment>
<dbReference type="PROSITE" id="PS50022">
    <property type="entry name" value="FA58C_3"/>
    <property type="match status" value="1"/>
</dbReference>
<dbReference type="PROSITE" id="PS01286">
    <property type="entry name" value="FA58C_2"/>
    <property type="match status" value="1"/>
</dbReference>
<proteinExistence type="predicted"/>
<evidence type="ECO:0000313" key="11">
    <source>
        <dbReference type="EnsemblMetazoa" id="AATE002521-PA.1"/>
    </source>
</evidence>
<dbReference type="GO" id="GO:0005886">
    <property type="term" value="C:plasma membrane"/>
    <property type="evidence" value="ECO:0007669"/>
    <property type="project" value="UniProtKB-SubCell"/>
</dbReference>
<dbReference type="Gene3D" id="2.60.120.260">
    <property type="entry name" value="Galactose-binding domain-like"/>
    <property type="match status" value="1"/>
</dbReference>
<dbReference type="Gene3D" id="2.60.120.1190">
    <property type="match status" value="1"/>
</dbReference>
<keyword evidence="7" id="KW-1133">Transmembrane helix</keyword>
<keyword evidence="8" id="KW-0472">Membrane</keyword>
<dbReference type="SUPFAM" id="SSF49785">
    <property type="entry name" value="Galactose-binding domain-like"/>
    <property type="match status" value="1"/>
</dbReference>
<keyword evidence="3" id="KW-0812">Transmembrane</keyword>
<dbReference type="Pfam" id="PF00754">
    <property type="entry name" value="F5_F8_type_C"/>
    <property type="match status" value="1"/>
</dbReference>
<keyword evidence="6" id="KW-0067">ATP-binding</keyword>
<dbReference type="GO" id="GO:0005524">
    <property type="term" value="F:ATP binding"/>
    <property type="evidence" value="ECO:0007669"/>
    <property type="project" value="UniProtKB-KW"/>
</dbReference>
<evidence type="ECO:0000256" key="6">
    <source>
        <dbReference type="ARBA" id="ARBA00022840"/>
    </source>
</evidence>
<evidence type="ECO:0000256" key="3">
    <source>
        <dbReference type="ARBA" id="ARBA00022692"/>
    </source>
</evidence>
<dbReference type="PANTHER" id="PTHR24543">
    <property type="entry name" value="MULTICOPPER OXIDASE-RELATED"/>
    <property type="match status" value="1"/>
</dbReference>
<protein>
    <submittedName>
        <fullName evidence="11">F5/8 type C domain-containing protein</fullName>
    </submittedName>
</protein>
<sequence>MPILPLIHNARRLKVDNNGGAWCPKHMVSRGLKEYLQIDLLKMHVITAIKTQGRFGKGQGREYTEAYALEYWRPGFTKWKRWKNTRDNEILSGNINTYSEVEQALQPIIFASKIRIYPYSLYDRTVCLRAEIIGCEWDEGLLSYSIPKGVIRGVEVDLSDRTYDGEEEGDRLVRGLGQLVDGQKGADNFRIDIHGYGKVEASSGSRLQIENPVGQRMEQVDLYVCGPLDVICSWMQYDSKPLKRWTEMGPGCRGGPDRQ</sequence>
<dbReference type="PROSITE" id="PS01285">
    <property type="entry name" value="FA58C_1"/>
    <property type="match status" value="1"/>
</dbReference>
<name>A0A182INL7_ANOAO</name>
<dbReference type="STRING" id="41427.A0A182INL7"/>
<dbReference type="PANTHER" id="PTHR24543:SF291">
    <property type="entry name" value="SMOKE ALARM, ISOFORM D"/>
    <property type="match status" value="1"/>
</dbReference>
<keyword evidence="9" id="KW-1015">Disulfide bond</keyword>
<evidence type="ECO:0000256" key="10">
    <source>
        <dbReference type="ARBA" id="ARBA00023180"/>
    </source>
</evidence>
<dbReference type="EnsemblMetazoa" id="AATE002521-RA">
    <property type="protein sequence ID" value="AATE002521-PA.1"/>
    <property type="gene ID" value="AATE002521"/>
</dbReference>
<organism evidence="11">
    <name type="scientific">Anopheles atroparvus</name>
    <name type="common">European mosquito</name>
    <dbReference type="NCBI Taxonomy" id="41427"/>
    <lineage>
        <taxon>Eukaryota</taxon>
        <taxon>Metazoa</taxon>
        <taxon>Ecdysozoa</taxon>
        <taxon>Arthropoda</taxon>
        <taxon>Hexapoda</taxon>
        <taxon>Insecta</taxon>
        <taxon>Pterygota</taxon>
        <taxon>Neoptera</taxon>
        <taxon>Endopterygota</taxon>
        <taxon>Diptera</taxon>
        <taxon>Nematocera</taxon>
        <taxon>Culicoidea</taxon>
        <taxon>Culicidae</taxon>
        <taxon>Anophelinae</taxon>
        <taxon>Anopheles</taxon>
    </lineage>
</organism>
<evidence type="ECO:0000256" key="9">
    <source>
        <dbReference type="ARBA" id="ARBA00023157"/>
    </source>
</evidence>
<keyword evidence="5" id="KW-0547">Nucleotide-binding</keyword>
<dbReference type="InterPro" id="IPR000421">
    <property type="entry name" value="FA58C"/>
</dbReference>
<keyword evidence="10" id="KW-0325">Glycoprotein</keyword>
<keyword evidence="4" id="KW-0732">Signal</keyword>
<dbReference type="InterPro" id="IPR048525">
    <property type="entry name" value="DDR1-2_DS-like"/>
</dbReference>
<evidence type="ECO:0000256" key="8">
    <source>
        <dbReference type="ARBA" id="ARBA00023136"/>
    </source>
</evidence>
<dbReference type="VEuPathDB" id="VectorBase:AATE002521"/>
<dbReference type="Pfam" id="PF21114">
    <property type="entry name" value="DDR1-2_DS-like"/>
    <property type="match status" value="1"/>
</dbReference>
<evidence type="ECO:0000256" key="5">
    <source>
        <dbReference type="ARBA" id="ARBA00022741"/>
    </source>
</evidence>
<reference evidence="11" key="1">
    <citation type="submission" date="2022-08" db="UniProtKB">
        <authorList>
            <consortium name="EnsemblMetazoa"/>
        </authorList>
    </citation>
    <scope>IDENTIFICATION</scope>
    <source>
        <strain evidence="11">EBRO</strain>
    </source>
</reference>